<dbReference type="PROSITE" id="PS51481">
    <property type="entry name" value="DHAK"/>
    <property type="match status" value="1"/>
</dbReference>
<dbReference type="PANTHER" id="PTHR28629">
    <property type="entry name" value="TRIOKINASE/FMN CYCLASE"/>
    <property type="match status" value="1"/>
</dbReference>
<dbReference type="InterPro" id="IPR004006">
    <property type="entry name" value="DhaK_dom"/>
</dbReference>
<comment type="catalytic activity">
    <reaction evidence="10">
        <text>dihydroxyacetone + ATP = dihydroxyacetone phosphate + ADP + H(+)</text>
        <dbReference type="Rhea" id="RHEA:15773"/>
        <dbReference type="ChEBI" id="CHEBI:15378"/>
        <dbReference type="ChEBI" id="CHEBI:16016"/>
        <dbReference type="ChEBI" id="CHEBI:30616"/>
        <dbReference type="ChEBI" id="CHEBI:57642"/>
        <dbReference type="ChEBI" id="CHEBI:456216"/>
        <dbReference type="EC" id="2.7.1.29"/>
    </reaction>
</comment>
<evidence type="ECO:0000256" key="3">
    <source>
        <dbReference type="ARBA" id="ARBA00008757"/>
    </source>
</evidence>
<dbReference type="Pfam" id="PF02734">
    <property type="entry name" value="Dak2"/>
    <property type="match status" value="1"/>
</dbReference>
<dbReference type="SMART" id="SM01120">
    <property type="entry name" value="Dak2"/>
    <property type="match status" value="1"/>
</dbReference>
<evidence type="ECO:0008006" key="18">
    <source>
        <dbReference type="Google" id="ProtNLM"/>
    </source>
</evidence>
<proteinExistence type="inferred from homology"/>
<evidence type="ECO:0000256" key="4">
    <source>
        <dbReference type="ARBA" id="ARBA00022679"/>
    </source>
</evidence>
<feature type="domain" description="DhaK" evidence="15">
    <location>
        <begin position="12"/>
        <end position="354"/>
    </location>
</feature>
<dbReference type="FunFam" id="1.25.40.340:FF:000001">
    <property type="entry name" value="Dihydroxyacetone kinase 1"/>
    <property type="match status" value="1"/>
</dbReference>
<dbReference type="Gene3D" id="1.25.40.340">
    <property type="match status" value="1"/>
</dbReference>
<dbReference type="FunFam" id="3.40.50.10440:FF:000001">
    <property type="entry name" value="Dihydroxyacetone kinase, DhaK subunit"/>
    <property type="match status" value="1"/>
</dbReference>
<dbReference type="Pfam" id="PF02733">
    <property type="entry name" value="Dak1"/>
    <property type="match status" value="1"/>
</dbReference>
<keyword evidence="17" id="KW-1185">Reference proteome</keyword>
<evidence type="ECO:0000256" key="1">
    <source>
        <dbReference type="ARBA" id="ARBA00003264"/>
    </source>
</evidence>
<dbReference type="GO" id="GO:0019563">
    <property type="term" value="P:glycerol catabolic process"/>
    <property type="evidence" value="ECO:0007669"/>
    <property type="project" value="TreeGrafter"/>
</dbReference>
<keyword evidence="5" id="KW-0547">Nucleotide-binding</keyword>
<sequence length="600" mass="63809">MSNPSSKHFLNDPQKLVTASLRSLTILNPTICLDVETKVVYLAPDEINPIQKRVSVLSGGGSGHEPSFGAMVGKGFLDAAACGSIFASPNSGQILSAIHRLAHHSKEILVTVMNYTGDVLNFGVAIEKFKTQRPGISVKMLIVGDDAAVPRSRFGKVGRRGTAGTVLVHKATGALASLGYDLDTVAKTGQLIADNIVTIGVALDRVHVPGRAEQAYSLAHDEVELGMGIHNEPGCALLRASDTELPALVNRALLQLLDCNDEERGFIKHWSRTVVLMVNNLGGLSALELGAATAEIVDQLNDTYGITPKCVLSGTFMASLDCRGFSITLLNVVPLGIPHDILSLLGYPTTALGWAVNAPLKHRQRPNSSDSSPTKEKEMDTNGSTSHSVDIDMSLTYSALRAGLKAVVSAEPEVTRYDTIVGDGDCGTTLSRGATGILEMLSRQEHDNIVSLLSSISASVEETMDGTSGAIYSILLNALTQTLQTRRKSKTSMNAEVWAQALRDALTVLSSYTPARPGDRTLLDALVPFIETLEKTKNIADAADAAQTGAKSTQDLKARLGRAVYVGNESEWLGTIPDPGAWGLQKFLMGLADNLKNTSS</sequence>
<evidence type="ECO:0000256" key="10">
    <source>
        <dbReference type="ARBA" id="ARBA00048898"/>
    </source>
</evidence>
<feature type="binding site" evidence="12">
    <location>
        <begin position="61"/>
        <end position="64"/>
    </location>
    <ligand>
        <name>substrate</name>
    </ligand>
</feature>
<dbReference type="PANTHER" id="PTHR28629:SF14">
    <property type="entry name" value="DIHYDROXYACETONE KINASE 1"/>
    <property type="match status" value="1"/>
</dbReference>
<dbReference type="FunFam" id="3.30.1180.20:FF:000001">
    <property type="entry name" value="Dihydroxyacetone kinase 1"/>
    <property type="match status" value="1"/>
</dbReference>
<feature type="domain" description="DhaL" evidence="14">
    <location>
        <begin position="394"/>
        <end position="593"/>
    </location>
</feature>
<reference evidence="16 17" key="2">
    <citation type="submission" date="2021-10" db="EMBL/GenBank/DDBJ databases">
        <authorList>
            <person name="Piombo E."/>
        </authorList>
    </citation>
    <scope>NUCLEOTIDE SEQUENCE [LARGE SCALE GENOMIC DNA]</scope>
</reference>
<keyword evidence="7" id="KW-0319">Glycerol metabolism</keyword>
<evidence type="ECO:0000256" key="8">
    <source>
        <dbReference type="ARBA" id="ARBA00022840"/>
    </source>
</evidence>
<dbReference type="EMBL" id="CABFNO020001527">
    <property type="protein sequence ID" value="CAG9994404.1"/>
    <property type="molecule type" value="Genomic_DNA"/>
</dbReference>
<accession>A0A9N9Y950</accession>
<dbReference type="GO" id="GO:0050354">
    <property type="term" value="F:triokinase activity"/>
    <property type="evidence" value="ECO:0007669"/>
    <property type="project" value="UniProtKB-EC"/>
</dbReference>
<name>A0A9N9Y950_9HYPO</name>
<evidence type="ECO:0000259" key="14">
    <source>
        <dbReference type="PROSITE" id="PS51480"/>
    </source>
</evidence>
<dbReference type="InterPro" id="IPR050861">
    <property type="entry name" value="Dihydroxyacetone_Kinase"/>
</dbReference>
<comment type="catalytic activity">
    <reaction evidence="9">
        <text>D-glyceraldehyde + ATP = D-glyceraldehyde 3-phosphate + ADP + H(+)</text>
        <dbReference type="Rhea" id="RHEA:13941"/>
        <dbReference type="ChEBI" id="CHEBI:15378"/>
        <dbReference type="ChEBI" id="CHEBI:17378"/>
        <dbReference type="ChEBI" id="CHEBI:30616"/>
        <dbReference type="ChEBI" id="CHEBI:59776"/>
        <dbReference type="ChEBI" id="CHEBI:456216"/>
        <dbReference type="EC" id="2.7.1.28"/>
    </reaction>
</comment>
<evidence type="ECO:0000313" key="16">
    <source>
        <dbReference type="EMBL" id="CAG9994404.1"/>
    </source>
</evidence>
<keyword evidence="6" id="KW-0418">Kinase</keyword>
<dbReference type="PROSITE" id="PS51480">
    <property type="entry name" value="DHAL"/>
    <property type="match status" value="1"/>
</dbReference>
<dbReference type="SUPFAM" id="SSF101473">
    <property type="entry name" value="DhaL-like"/>
    <property type="match status" value="1"/>
</dbReference>
<dbReference type="Proteomes" id="UP000754883">
    <property type="component" value="Unassembled WGS sequence"/>
</dbReference>
<evidence type="ECO:0000256" key="9">
    <source>
        <dbReference type="ARBA" id="ARBA00047974"/>
    </source>
</evidence>
<evidence type="ECO:0000256" key="12">
    <source>
        <dbReference type="PIRSR" id="PIRSR612734-2"/>
    </source>
</evidence>
<organism evidence="16 17">
    <name type="scientific">Clonostachys byssicola</name>
    <dbReference type="NCBI Taxonomy" id="160290"/>
    <lineage>
        <taxon>Eukaryota</taxon>
        <taxon>Fungi</taxon>
        <taxon>Dikarya</taxon>
        <taxon>Ascomycota</taxon>
        <taxon>Pezizomycotina</taxon>
        <taxon>Sordariomycetes</taxon>
        <taxon>Hypocreomycetidae</taxon>
        <taxon>Hypocreales</taxon>
        <taxon>Bionectriaceae</taxon>
        <taxon>Clonostachys</taxon>
    </lineage>
</organism>
<dbReference type="GO" id="GO:0004371">
    <property type="term" value="F:glycerone kinase activity"/>
    <property type="evidence" value="ECO:0007669"/>
    <property type="project" value="UniProtKB-EC"/>
</dbReference>
<evidence type="ECO:0000256" key="13">
    <source>
        <dbReference type="SAM" id="MobiDB-lite"/>
    </source>
</evidence>
<dbReference type="Gene3D" id="3.40.50.10440">
    <property type="entry name" value="Dihydroxyacetone kinase, domain 1"/>
    <property type="match status" value="1"/>
</dbReference>
<dbReference type="InterPro" id="IPR036117">
    <property type="entry name" value="DhaL_dom_sf"/>
</dbReference>
<comment type="function">
    <text evidence="1">Catalyzes both the phosphorylation of dihydroxyacetone and of glyceraldehyde.</text>
</comment>
<dbReference type="GO" id="GO:0005524">
    <property type="term" value="F:ATP binding"/>
    <property type="evidence" value="ECO:0007669"/>
    <property type="project" value="UniProtKB-KW"/>
</dbReference>
<evidence type="ECO:0000256" key="6">
    <source>
        <dbReference type="ARBA" id="ARBA00022777"/>
    </source>
</evidence>
<evidence type="ECO:0000259" key="15">
    <source>
        <dbReference type="PROSITE" id="PS51481"/>
    </source>
</evidence>
<comment type="similarity">
    <text evidence="3">Belongs to the dihydroxyacetone kinase (DAK) family.</text>
</comment>
<protein>
    <recommendedName>
        <fullName evidence="18">Dihydroxyacetone kinase</fullName>
    </recommendedName>
</protein>
<dbReference type="NCBIfam" id="TIGR02361">
    <property type="entry name" value="dak_ATP"/>
    <property type="match status" value="1"/>
</dbReference>
<evidence type="ECO:0000256" key="2">
    <source>
        <dbReference type="ARBA" id="ARBA00004778"/>
    </source>
</evidence>
<feature type="binding site" evidence="12">
    <location>
        <position position="118"/>
    </location>
    <ligand>
        <name>substrate</name>
    </ligand>
</feature>
<dbReference type="SUPFAM" id="SSF82549">
    <property type="entry name" value="DAK1/DegV-like"/>
    <property type="match status" value="1"/>
</dbReference>
<keyword evidence="4" id="KW-0808">Transferase</keyword>
<gene>
    <name evidence="16" type="ORF">CBYS24578_00013419</name>
</gene>
<dbReference type="OrthoDB" id="1724672at2759"/>
<keyword evidence="8" id="KW-0067">ATP-binding</keyword>
<feature type="region of interest" description="Disordered" evidence="13">
    <location>
        <begin position="362"/>
        <end position="386"/>
    </location>
</feature>
<evidence type="ECO:0000256" key="5">
    <source>
        <dbReference type="ARBA" id="ARBA00022741"/>
    </source>
</evidence>
<dbReference type="Gene3D" id="3.30.1180.20">
    <property type="entry name" value="Dihydroxyacetone kinase, domain 2"/>
    <property type="match status" value="1"/>
</dbReference>
<comment type="caution">
    <text evidence="16">The sequence shown here is derived from an EMBL/GenBank/DDBJ whole genome shotgun (WGS) entry which is preliminary data.</text>
</comment>
<dbReference type="InterPro" id="IPR012734">
    <property type="entry name" value="DhaK_ATP"/>
</dbReference>
<dbReference type="AlphaFoldDB" id="A0A9N9Y950"/>
<evidence type="ECO:0000313" key="17">
    <source>
        <dbReference type="Proteomes" id="UP000754883"/>
    </source>
</evidence>
<dbReference type="InterPro" id="IPR004007">
    <property type="entry name" value="DhaL_dom"/>
</dbReference>
<comment type="pathway">
    <text evidence="2">Polyol metabolism; glycerol fermentation; glycerone phosphate from glycerol (oxidative route): step 2/2.</text>
</comment>
<evidence type="ECO:0000256" key="11">
    <source>
        <dbReference type="PIRSR" id="PIRSR612734-1"/>
    </source>
</evidence>
<reference evidence="17" key="1">
    <citation type="submission" date="2019-06" db="EMBL/GenBank/DDBJ databases">
        <authorList>
            <person name="Broberg M."/>
        </authorList>
    </citation>
    <scope>NUCLEOTIDE SEQUENCE [LARGE SCALE GENOMIC DNA]</scope>
</reference>
<dbReference type="GO" id="GO:0005829">
    <property type="term" value="C:cytosol"/>
    <property type="evidence" value="ECO:0007669"/>
    <property type="project" value="TreeGrafter"/>
</dbReference>
<evidence type="ECO:0000256" key="7">
    <source>
        <dbReference type="ARBA" id="ARBA00022798"/>
    </source>
</evidence>
<feature type="active site" description="Tele-hemiaminal-histidine intermediate" evidence="11">
    <location>
        <position position="230"/>
    </location>
</feature>